<feature type="transmembrane region" description="Helical" evidence="1">
    <location>
        <begin position="21"/>
        <end position="43"/>
    </location>
</feature>
<evidence type="ECO:0000313" key="3">
    <source>
        <dbReference type="Proteomes" id="UP000198561"/>
    </source>
</evidence>
<proteinExistence type="predicted"/>
<gene>
    <name evidence="2" type="ORF">SAMN05421593_1551</name>
</gene>
<reference evidence="2 3" key="1">
    <citation type="submission" date="2016-10" db="EMBL/GenBank/DDBJ databases">
        <authorList>
            <person name="de Groot N.N."/>
        </authorList>
    </citation>
    <scope>NUCLEOTIDE SEQUENCE [LARGE SCALE GENOMIC DNA]</scope>
    <source>
        <strain evidence="2 3">DSM 23031</strain>
    </source>
</reference>
<dbReference type="AlphaFoldDB" id="A0A1H6H7H1"/>
<accession>A0A1H6H7H1</accession>
<dbReference type="Proteomes" id="UP000198561">
    <property type="component" value="Unassembled WGS sequence"/>
</dbReference>
<dbReference type="EMBL" id="FNWQ01000002">
    <property type="protein sequence ID" value="SEH31739.1"/>
    <property type="molecule type" value="Genomic_DNA"/>
</dbReference>
<name>A0A1H6H7H1_CHRCI</name>
<sequence length="75" mass="8538">MVKLKILPNPQAGQYIIIKKLVGYVLDNIFQISSIIVFLISGVSKGSFLRSEKLFFNEFQSFRNLSIRNFGKVSP</sequence>
<dbReference type="STRING" id="680127.SAMN05421593_1551"/>
<protein>
    <submittedName>
        <fullName evidence="2">Uncharacterized protein</fullName>
    </submittedName>
</protein>
<organism evidence="2 3">
    <name type="scientific">Chryseobacterium culicis</name>
    <dbReference type="NCBI Taxonomy" id="680127"/>
    <lineage>
        <taxon>Bacteria</taxon>
        <taxon>Pseudomonadati</taxon>
        <taxon>Bacteroidota</taxon>
        <taxon>Flavobacteriia</taxon>
        <taxon>Flavobacteriales</taxon>
        <taxon>Weeksellaceae</taxon>
        <taxon>Chryseobacterium group</taxon>
        <taxon>Chryseobacterium</taxon>
    </lineage>
</organism>
<evidence type="ECO:0000313" key="2">
    <source>
        <dbReference type="EMBL" id="SEH31739.1"/>
    </source>
</evidence>
<keyword evidence="1" id="KW-0812">Transmembrane</keyword>
<keyword evidence="1" id="KW-1133">Transmembrane helix</keyword>
<evidence type="ECO:0000256" key="1">
    <source>
        <dbReference type="SAM" id="Phobius"/>
    </source>
</evidence>
<keyword evidence="1" id="KW-0472">Membrane</keyword>